<proteinExistence type="predicted"/>
<dbReference type="AlphaFoldDB" id="A0AA86JDK1"/>
<evidence type="ECO:0000313" key="2">
    <source>
        <dbReference type="EMBL" id="CAG9702622.1"/>
    </source>
</evidence>
<dbReference type="InterPro" id="IPR055247">
    <property type="entry name" value="InsJ-like_HTH"/>
</dbReference>
<gene>
    <name evidence="2" type="ORF">CNEO_40077</name>
</gene>
<dbReference type="GO" id="GO:0003677">
    <property type="term" value="F:DNA binding"/>
    <property type="evidence" value="ECO:0007669"/>
    <property type="project" value="UniProtKB-KW"/>
</dbReference>
<feature type="domain" description="Insertion element IS150 protein InsJ-like helix-turn-helix" evidence="1">
    <location>
        <begin position="9"/>
        <end position="39"/>
    </location>
</feature>
<dbReference type="RefSeq" id="WP_210887301.1">
    <property type="nucleotide sequence ID" value="NZ_CAKJVE010000004.1"/>
</dbReference>
<name>A0AA86JDK1_9CLOT</name>
<protein>
    <submittedName>
        <fullName evidence="2">DNA-binding protein</fullName>
    </submittedName>
</protein>
<accession>A0AA86JDK1</accession>
<comment type="caution">
    <text evidence="2">The sequence shown here is derived from an EMBL/GenBank/DDBJ whole genome shotgun (WGS) entry which is preliminary data.</text>
</comment>
<keyword evidence="2" id="KW-0238">DNA-binding</keyword>
<dbReference type="EMBL" id="CAKJVE010000004">
    <property type="protein sequence ID" value="CAG9702622.1"/>
    <property type="molecule type" value="Genomic_DNA"/>
</dbReference>
<reference evidence="2" key="1">
    <citation type="submission" date="2021-10" db="EMBL/GenBank/DDBJ databases">
        <authorList>
            <person name="Mesa V."/>
        </authorList>
    </citation>
    <scope>NUCLEOTIDE SEQUENCE</scope>
    <source>
        <strain evidence="2">CC3_PB</strain>
    </source>
</reference>
<evidence type="ECO:0000259" key="1">
    <source>
        <dbReference type="Pfam" id="PF13518"/>
    </source>
</evidence>
<dbReference type="Pfam" id="PF13518">
    <property type="entry name" value="HTH_28"/>
    <property type="match status" value="1"/>
</dbReference>
<evidence type="ECO:0000313" key="3">
    <source>
        <dbReference type="Proteomes" id="UP000789738"/>
    </source>
</evidence>
<sequence length="144" mass="16668">MQLSEKHYKCIELLIKGYNYTEIAKMVPCSRQTIYDWLDDATFKAELDKCRHEIKTTAKNRILGKTDTYLAKIEDIAFNSPSDNVKLNALEFLWETVYGKATTKIEQSNTDDNDKKDIKDIDSMLKEIDNKENNVIDLPQKVGK</sequence>
<dbReference type="Gene3D" id="1.10.10.60">
    <property type="entry name" value="Homeodomain-like"/>
    <property type="match status" value="1"/>
</dbReference>
<dbReference type="Proteomes" id="UP000789738">
    <property type="component" value="Unassembled WGS sequence"/>
</dbReference>
<organism evidence="2 3">
    <name type="scientific">Clostridium neonatale</name>
    <dbReference type="NCBI Taxonomy" id="137838"/>
    <lineage>
        <taxon>Bacteria</taxon>
        <taxon>Bacillati</taxon>
        <taxon>Bacillota</taxon>
        <taxon>Clostridia</taxon>
        <taxon>Eubacteriales</taxon>
        <taxon>Clostridiaceae</taxon>
        <taxon>Clostridium</taxon>
    </lineage>
</organism>